<evidence type="ECO:0000256" key="2">
    <source>
        <dbReference type="ARBA" id="ARBA00019581"/>
    </source>
</evidence>
<feature type="compositionally biased region" description="Acidic residues" evidence="3">
    <location>
        <begin position="45"/>
        <end position="55"/>
    </location>
</feature>
<name>A0AA88M9C2_TACVA</name>
<gene>
    <name evidence="4" type="ORF">Q7C36_016919</name>
</gene>
<comment type="caution">
    <text evidence="4">The sequence shown here is derived from an EMBL/GenBank/DDBJ whole genome shotgun (WGS) entry which is preliminary data.</text>
</comment>
<dbReference type="PANTHER" id="PTHR31974:SF2">
    <property type="entry name" value="BIOGENESIS OF LYSOSOME-RELATED ORGANELLES COMPLEX 1 SUBUNIT 3"/>
    <property type="match status" value="1"/>
</dbReference>
<evidence type="ECO:0000256" key="3">
    <source>
        <dbReference type="SAM" id="MobiDB-lite"/>
    </source>
</evidence>
<evidence type="ECO:0000256" key="1">
    <source>
        <dbReference type="ARBA" id="ARBA00008942"/>
    </source>
</evidence>
<feature type="compositionally biased region" description="Low complexity" evidence="3">
    <location>
        <begin position="98"/>
        <end position="112"/>
    </location>
</feature>
<dbReference type="EMBL" id="JAVHJS010000017">
    <property type="protein sequence ID" value="KAK2831833.1"/>
    <property type="molecule type" value="Genomic_DNA"/>
</dbReference>
<proteinExistence type="inferred from homology"/>
<dbReference type="Proteomes" id="UP001187315">
    <property type="component" value="Unassembled WGS sequence"/>
</dbReference>
<reference evidence="4" key="1">
    <citation type="submission" date="2023-08" db="EMBL/GenBank/DDBJ databases">
        <title>Pelteobagrus vachellii genome.</title>
        <authorList>
            <person name="Liu H."/>
        </authorList>
    </citation>
    <scope>NUCLEOTIDE SEQUENCE</scope>
    <source>
        <strain evidence="4">PRFRI_2022a</strain>
        <tissue evidence="4">Muscle</tissue>
    </source>
</reference>
<dbReference type="InterPro" id="IPR017245">
    <property type="entry name" value="BLOC-1_complex_su-3"/>
</dbReference>
<keyword evidence="5" id="KW-1185">Reference proteome</keyword>
<evidence type="ECO:0000313" key="5">
    <source>
        <dbReference type="Proteomes" id="UP001187315"/>
    </source>
</evidence>
<sequence length="210" mass="22941">MRSCKGLDERFTPHTSSGSVTRICRRIDTDSVMADRKSQFVVEGEASESDSDEEMYATPGLTVPGEASETESEDEETKVSAFHHHLPPLTVDRHDDVSITQQSPTTPTHSSHVNSLLQQKLQESNVRLCADVSQSVRQVYHGATRDIKAATAHLSHSQGVIIATSHTVRVTMDDLRAVCDKIDIITSCRLLPDIAMTTASAPTMPCSAPR</sequence>
<protein>
    <recommendedName>
        <fullName evidence="2">Biogenesis of lysosome-related organelles complex 1 subunit 3</fullName>
    </recommendedName>
</protein>
<feature type="region of interest" description="Disordered" evidence="3">
    <location>
        <begin position="38"/>
        <end position="115"/>
    </location>
</feature>
<evidence type="ECO:0000313" key="4">
    <source>
        <dbReference type="EMBL" id="KAK2831833.1"/>
    </source>
</evidence>
<dbReference type="GO" id="GO:0031083">
    <property type="term" value="C:BLOC-1 complex"/>
    <property type="evidence" value="ECO:0007669"/>
    <property type="project" value="TreeGrafter"/>
</dbReference>
<dbReference type="Pfam" id="PF15753">
    <property type="entry name" value="BLOC1S3"/>
    <property type="match status" value="1"/>
</dbReference>
<comment type="similarity">
    <text evidence="1">Belongs to the BLOC1S3 family.</text>
</comment>
<organism evidence="4 5">
    <name type="scientific">Tachysurus vachellii</name>
    <name type="common">Darkbarbel catfish</name>
    <name type="synonym">Pelteobagrus vachellii</name>
    <dbReference type="NCBI Taxonomy" id="175792"/>
    <lineage>
        <taxon>Eukaryota</taxon>
        <taxon>Metazoa</taxon>
        <taxon>Chordata</taxon>
        <taxon>Craniata</taxon>
        <taxon>Vertebrata</taxon>
        <taxon>Euteleostomi</taxon>
        <taxon>Actinopterygii</taxon>
        <taxon>Neopterygii</taxon>
        <taxon>Teleostei</taxon>
        <taxon>Ostariophysi</taxon>
        <taxon>Siluriformes</taxon>
        <taxon>Bagridae</taxon>
        <taxon>Tachysurus</taxon>
    </lineage>
</organism>
<dbReference type="PANTHER" id="PTHR31974">
    <property type="entry name" value="BIOGENESIS OF LYSOSOME-RELATED ORGANELLES COMPLEX 1 SUBUNIT 3"/>
    <property type="match status" value="1"/>
</dbReference>
<accession>A0AA88M9C2</accession>
<dbReference type="AlphaFoldDB" id="A0AA88M9C2"/>